<keyword evidence="2" id="KW-1185">Reference proteome</keyword>
<evidence type="ECO:0000313" key="2">
    <source>
        <dbReference type="Proteomes" id="UP000594014"/>
    </source>
</evidence>
<reference evidence="1" key="1">
    <citation type="submission" date="2019-08" db="EMBL/GenBank/DDBJ databases">
        <title>Genome sequence of Clostridiales bacterium MT110.</title>
        <authorList>
            <person name="Cao J."/>
        </authorList>
    </citation>
    <scope>NUCLEOTIDE SEQUENCE</scope>
    <source>
        <strain evidence="1">MT110</strain>
    </source>
</reference>
<sequence>MSNLMPLIIEHLLIVLIAASISVIIGVGLGILSYWVRYLDKAILWTAEIIQTIPNLALLAMLMILFGLGNITIVAALVLYALLPIVRNTYIGLKSVPIYLKDAAKGMGMSKLQRLLKVEMPLSFPLIFSGIKIAVVNSLSIAVMGVLIGAGGLGYPIYRGIQTNSMERILTGAIPVVLMALLMDYVMTKVEKRLVHKGNVN</sequence>
<dbReference type="Proteomes" id="UP000594014">
    <property type="component" value="Chromosome"/>
</dbReference>
<accession>A0ACD1AE23</accession>
<protein>
    <submittedName>
        <fullName evidence="1">ABC transporter permease</fullName>
    </submittedName>
</protein>
<organism evidence="1 2">
    <name type="scientific">Anoxybacterium hadale</name>
    <dbReference type="NCBI Taxonomy" id="3408580"/>
    <lineage>
        <taxon>Bacteria</taxon>
        <taxon>Bacillati</taxon>
        <taxon>Bacillota</taxon>
        <taxon>Clostridia</taxon>
        <taxon>Peptostreptococcales</taxon>
        <taxon>Anaerovoracaceae</taxon>
        <taxon>Anoxybacterium</taxon>
    </lineage>
</organism>
<evidence type="ECO:0000313" key="1">
    <source>
        <dbReference type="EMBL" id="QOX64453.1"/>
    </source>
</evidence>
<name>A0ACD1AE23_9FIRM</name>
<dbReference type="EMBL" id="CP042469">
    <property type="protein sequence ID" value="QOX64453.1"/>
    <property type="molecule type" value="Genomic_DNA"/>
</dbReference>
<proteinExistence type="predicted"/>
<gene>
    <name evidence="1" type="ORF">FRZ06_14450</name>
</gene>